<dbReference type="Proteomes" id="UP000515917">
    <property type="component" value="Chromosome"/>
</dbReference>
<keyword evidence="3" id="KW-0378">Hydrolase</keyword>
<keyword evidence="4" id="KW-1185">Reference proteome</keyword>
<keyword evidence="1" id="KW-0175">Coiled coil</keyword>
<evidence type="ECO:0000313" key="3">
    <source>
        <dbReference type="EMBL" id="QBC44271.1"/>
    </source>
</evidence>
<dbReference type="InterPro" id="IPR027417">
    <property type="entry name" value="P-loop_NTPase"/>
</dbReference>
<dbReference type="GO" id="GO:0004527">
    <property type="term" value="F:exonuclease activity"/>
    <property type="evidence" value="ECO:0007669"/>
    <property type="project" value="UniProtKB-KW"/>
</dbReference>
<dbReference type="PANTHER" id="PTHR32114">
    <property type="entry name" value="ABC TRANSPORTER ABCH.3"/>
    <property type="match status" value="1"/>
</dbReference>
<dbReference type="Pfam" id="PF13476">
    <property type="entry name" value="AAA_23"/>
    <property type="match status" value="1"/>
</dbReference>
<gene>
    <name evidence="3" type="ORF">C1H71_12510</name>
</gene>
<organism evidence="3 4">
    <name type="scientific">Iodobacter fluviatilis</name>
    <dbReference type="NCBI Taxonomy" id="537"/>
    <lineage>
        <taxon>Bacteria</taxon>
        <taxon>Pseudomonadati</taxon>
        <taxon>Pseudomonadota</taxon>
        <taxon>Betaproteobacteria</taxon>
        <taxon>Neisseriales</taxon>
        <taxon>Chitinibacteraceae</taxon>
        <taxon>Iodobacter</taxon>
    </lineage>
</organism>
<dbReference type="EMBL" id="CP025781">
    <property type="protein sequence ID" value="QBC44271.1"/>
    <property type="molecule type" value="Genomic_DNA"/>
</dbReference>
<feature type="coiled-coil region" evidence="1">
    <location>
        <begin position="637"/>
        <end position="709"/>
    </location>
</feature>
<keyword evidence="3" id="KW-0269">Exonuclease</keyword>
<dbReference type="KEGG" id="ifl:C1H71_12510"/>
<accession>A0A7G3GAH6</accession>
<feature type="domain" description="Rad50/SbcC-type AAA" evidence="2">
    <location>
        <begin position="5"/>
        <end position="205"/>
    </location>
</feature>
<evidence type="ECO:0000256" key="1">
    <source>
        <dbReference type="SAM" id="Coils"/>
    </source>
</evidence>
<protein>
    <submittedName>
        <fullName evidence="3">Exonuclease subunit SbcC</fullName>
    </submittedName>
</protein>
<dbReference type="GO" id="GO:0006302">
    <property type="term" value="P:double-strand break repair"/>
    <property type="evidence" value="ECO:0007669"/>
    <property type="project" value="InterPro"/>
</dbReference>
<dbReference type="GO" id="GO:0016887">
    <property type="term" value="F:ATP hydrolysis activity"/>
    <property type="evidence" value="ECO:0007669"/>
    <property type="project" value="InterPro"/>
</dbReference>
<dbReference type="Pfam" id="PF13558">
    <property type="entry name" value="SbcC_Walker_B"/>
    <property type="match status" value="1"/>
</dbReference>
<feature type="coiled-coil region" evidence="1">
    <location>
        <begin position="521"/>
        <end position="611"/>
    </location>
</feature>
<keyword evidence="3" id="KW-0540">Nuclease</keyword>
<reference evidence="3 4" key="1">
    <citation type="submission" date="2018-01" db="EMBL/GenBank/DDBJ databases">
        <title>Genome sequence of Iodobacter sp. strain PCH194 isolated from Indian Trans-Himalaya.</title>
        <authorList>
            <person name="Kumar V."/>
            <person name="Thakur V."/>
            <person name="Kumar S."/>
            <person name="Singh D."/>
        </authorList>
    </citation>
    <scope>NUCLEOTIDE SEQUENCE [LARGE SCALE GENOMIC DNA]</scope>
    <source>
        <strain evidence="3 4">PCH194</strain>
    </source>
</reference>
<dbReference type="RefSeq" id="WP_130106807.1">
    <property type="nucleotide sequence ID" value="NZ_CP025781.1"/>
</dbReference>
<proteinExistence type="predicted"/>
<dbReference type="SUPFAM" id="SSF52540">
    <property type="entry name" value="P-loop containing nucleoside triphosphate hydrolases"/>
    <property type="match status" value="1"/>
</dbReference>
<sequence length="1136" mass="124842">MKLLSLRLKNLNSLKGEWKIDFTAAPFKDNGLFAITGPTGAGKTTLLDAICLALYHQTPRMSSISASSNELMTRHTSDCLAEVEFEVKGSRYRAFWSQRRARNLASGALQAPRVELADATGLILSDKINEKLKLTEVLTGLDFGRFTKSMLLAQGGFAAFLNAAANERAELLEELTGTDIYGQISQSVFEQTRSSKQALDQLRAKASGVELLSEEQRSDLHTQTIDLAQTEQTLQSQLSQVQINRQWREALSKANSQHADAQSRQQAALAALASAQPQLDQLARSEPAAKLQVPYSALSLATEALTRTEQEQQQLTAQQGRALEIHRAKLWQAQQLATQLSQQSRTQLGQTQAAQSKLISTQRPEHAKLGEQLVGWRAQFKDLNTQASEISRLTTEIKQQDIQSLIEQQAALRLSVDSNQATNQTALQAENTAQAAWQALLAGKDEAAFWEQKQSLLARSVDIAKLAELEIGRQKTQQQSGDLAVAINEKQALLGQKELALATLRLTFSDLKQQVSDKKKLLEQEQRIQGLEEYRKQLQAHEACPLCGSLKHPAIHDYQALNVSATAAALDAKQAELEKLTEEGQALKLDLTKLEAEISTLESQQQRHLALVAEQLEQWNLLCNKLSTAAPDLAALSQQHSAALQAAEAALNQLAQNKAQLEQAQKVRLATDKALSDSQQALQLLTQKLENAQAHLKDLSQRLGKLAEHFATQSELLRLSLPDQELPTDSHAWLGTQESLWQSWQAAQQQLQQLAQDLIIQQQAVNAAKQVENTRQQCWQETGAASQAALADSHQPEADLAACTAQISSLQEQISQQKGREITLQKRRQEHEEQQQSASSAWQSTLAASPFADEAAYIAARLEDDQRNALSALKQQLDNSLISANTLLSSAEQILAPLQAEAKTALEIPELNEQLASLSAEITQLAQRQGEIRGALQGDDARRSGQSALFDEIAAKSVDYDYWQHLNSLIGSADGAKYRKFAQGLTLDHLIHLANRQLERLHGRYQLMRKSTGELELGIIDTWQGDVARDTKTLSGGESFLVSLALALALSDLVSHKTSIDSLFLDEGFGTLDGETLEIALDALDQLNASGKMIGIISHVEALKERIPVQLKIYKSSGLGISTLDKQYACAGETLK</sequence>
<dbReference type="InterPro" id="IPR038729">
    <property type="entry name" value="Rad50/SbcC_AAA"/>
</dbReference>
<name>A0A7G3GAH6_9NEIS</name>
<evidence type="ECO:0000313" key="4">
    <source>
        <dbReference type="Proteomes" id="UP000515917"/>
    </source>
</evidence>
<dbReference type="AlphaFoldDB" id="A0A7G3GAH6"/>
<evidence type="ECO:0000259" key="2">
    <source>
        <dbReference type="Pfam" id="PF13476"/>
    </source>
</evidence>
<dbReference type="Gene3D" id="3.40.50.300">
    <property type="entry name" value="P-loop containing nucleotide triphosphate hydrolases"/>
    <property type="match status" value="2"/>
</dbReference>
<dbReference type="PANTHER" id="PTHR32114:SF2">
    <property type="entry name" value="ABC TRANSPORTER ABCH.3"/>
    <property type="match status" value="1"/>
</dbReference>
<dbReference type="NCBIfam" id="NF007600">
    <property type="entry name" value="PRK10246.1"/>
    <property type="match status" value="1"/>
</dbReference>